<keyword evidence="1" id="KW-0472">Membrane</keyword>
<keyword evidence="1" id="KW-0812">Transmembrane</keyword>
<feature type="transmembrane region" description="Helical" evidence="1">
    <location>
        <begin position="37"/>
        <end position="59"/>
    </location>
</feature>
<accession>A0A0A9HPN4</accession>
<dbReference type="EMBL" id="GBRH01163013">
    <property type="protein sequence ID" value="JAE34883.1"/>
    <property type="molecule type" value="Transcribed_RNA"/>
</dbReference>
<protein>
    <submittedName>
        <fullName evidence="2">Uncharacterized protein</fullName>
    </submittedName>
</protein>
<evidence type="ECO:0000256" key="1">
    <source>
        <dbReference type="SAM" id="Phobius"/>
    </source>
</evidence>
<sequence length="69" mass="7697">MPNHIRVTLHQIVMQPRVLVHYPPALSTINSSTTNGLIIMVSLHRLLVALELLVAVLLLQKLVPLVLIM</sequence>
<reference evidence="2" key="2">
    <citation type="journal article" date="2015" name="Data Brief">
        <title>Shoot transcriptome of the giant reed, Arundo donax.</title>
        <authorList>
            <person name="Barrero R.A."/>
            <person name="Guerrero F.D."/>
            <person name="Moolhuijzen P."/>
            <person name="Goolsby J.A."/>
            <person name="Tidwell J."/>
            <person name="Bellgard S.E."/>
            <person name="Bellgard M.I."/>
        </authorList>
    </citation>
    <scope>NUCLEOTIDE SEQUENCE</scope>
    <source>
        <tissue evidence="2">Shoot tissue taken approximately 20 cm above the soil surface</tissue>
    </source>
</reference>
<keyword evidence="1" id="KW-1133">Transmembrane helix</keyword>
<organism evidence="2">
    <name type="scientific">Arundo donax</name>
    <name type="common">Giant reed</name>
    <name type="synonym">Donax arundinaceus</name>
    <dbReference type="NCBI Taxonomy" id="35708"/>
    <lineage>
        <taxon>Eukaryota</taxon>
        <taxon>Viridiplantae</taxon>
        <taxon>Streptophyta</taxon>
        <taxon>Embryophyta</taxon>
        <taxon>Tracheophyta</taxon>
        <taxon>Spermatophyta</taxon>
        <taxon>Magnoliopsida</taxon>
        <taxon>Liliopsida</taxon>
        <taxon>Poales</taxon>
        <taxon>Poaceae</taxon>
        <taxon>PACMAD clade</taxon>
        <taxon>Arundinoideae</taxon>
        <taxon>Arundineae</taxon>
        <taxon>Arundo</taxon>
    </lineage>
</organism>
<name>A0A0A9HPN4_ARUDO</name>
<dbReference type="AlphaFoldDB" id="A0A0A9HPN4"/>
<evidence type="ECO:0000313" key="2">
    <source>
        <dbReference type="EMBL" id="JAE34883.1"/>
    </source>
</evidence>
<proteinExistence type="predicted"/>
<reference evidence="2" key="1">
    <citation type="submission" date="2014-09" db="EMBL/GenBank/DDBJ databases">
        <authorList>
            <person name="Magalhaes I.L.F."/>
            <person name="Oliveira U."/>
            <person name="Santos F.R."/>
            <person name="Vidigal T.H.D.A."/>
            <person name="Brescovit A.D."/>
            <person name="Santos A.J."/>
        </authorList>
    </citation>
    <scope>NUCLEOTIDE SEQUENCE</scope>
    <source>
        <tissue evidence="2">Shoot tissue taken approximately 20 cm above the soil surface</tissue>
    </source>
</reference>